<keyword evidence="4" id="KW-0949">S-adenosyl-L-methionine</keyword>
<organism evidence="5">
    <name type="scientific">Aquarana catesbeiana</name>
    <name type="common">American bullfrog</name>
    <name type="synonym">Rana catesbeiana</name>
    <dbReference type="NCBI Taxonomy" id="8400"/>
    <lineage>
        <taxon>Eukaryota</taxon>
        <taxon>Metazoa</taxon>
        <taxon>Chordata</taxon>
        <taxon>Craniata</taxon>
        <taxon>Vertebrata</taxon>
        <taxon>Euteleostomi</taxon>
        <taxon>Amphibia</taxon>
        <taxon>Batrachia</taxon>
        <taxon>Anura</taxon>
        <taxon>Neobatrachia</taxon>
        <taxon>Ranoidea</taxon>
        <taxon>Ranidae</taxon>
        <taxon>Aquarana</taxon>
    </lineage>
</organism>
<keyword evidence="3 5" id="KW-0808">Transferase</keyword>
<evidence type="ECO:0000313" key="5">
    <source>
        <dbReference type="EMBL" id="ACO51996.1"/>
    </source>
</evidence>
<comment type="similarity">
    <text evidence="1">Belongs to the class I-like SAM-binding methyltransferase superfamily. NNMT/PNMT/TEMT family.</text>
</comment>
<keyword evidence="2 5" id="KW-0489">Methyltransferase</keyword>
<evidence type="ECO:0000256" key="4">
    <source>
        <dbReference type="ARBA" id="ARBA00022691"/>
    </source>
</evidence>
<proteinExistence type="evidence at transcript level"/>
<dbReference type="Gene3D" id="3.40.50.150">
    <property type="entry name" value="Vaccinia Virus protein VP39"/>
    <property type="match status" value="1"/>
</dbReference>
<dbReference type="PROSITE" id="PS51681">
    <property type="entry name" value="SAM_MT_NNMT_PNMT_TEMT"/>
    <property type="match status" value="1"/>
</dbReference>
<dbReference type="InterPro" id="IPR029063">
    <property type="entry name" value="SAM-dependent_MTases_sf"/>
</dbReference>
<dbReference type="EMBL" id="BT081865">
    <property type="protein sequence ID" value="ACO51996.1"/>
    <property type="molecule type" value="mRNA"/>
</dbReference>
<dbReference type="GO" id="GO:0008170">
    <property type="term" value="F:N-methyltransferase activity"/>
    <property type="evidence" value="ECO:0007669"/>
    <property type="project" value="TreeGrafter"/>
</dbReference>
<dbReference type="SUPFAM" id="SSF53335">
    <property type="entry name" value="S-adenosyl-L-methionine-dependent methyltransferases"/>
    <property type="match status" value="1"/>
</dbReference>
<dbReference type="GO" id="GO:0032259">
    <property type="term" value="P:methylation"/>
    <property type="evidence" value="ECO:0007669"/>
    <property type="project" value="UniProtKB-KW"/>
</dbReference>
<dbReference type="Pfam" id="PF01234">
    <property type="entry name" value="NNMT_PNMT_TEMT"/>
    <property type="match status" value="1"/>
</dbReference>
<evidence type="ECO:0000256" key="2">
    <source>
        <dbReference type="ARBA" id="ARBA00022603"/>
    </source>
</evidence>
<dbReference type="PANTHER" id="PTHR10867:SF44">
    <property type="entry name" value="NICOTINAMIDE N-METHYLTRANSFERASE ISOFORM X2"/>
    <property type="match status" value="1"/>
</dbReference>
<reference evidence="5" key="1">
    <citation type="submission" date="2009-04" db="EMBL/GenBank/DDBJ databases">
        <title>Rana catesbeiana ESTs and full-length cDNAs.</title>
        <authorList>
            <person name="Helbing C.C."/>
            <person name="Veldhoen N."/>
            <person name="Leong J."/>
            <person name="Koop B.F."/>
        </authorList>
    </citation>
    <scope>NUCLEOTIDE SEQUENCE</scope>
    <source>
        <tissue evidence="5">Mixed tissue</tissue>
    </source>
</reference>
<dbReference type="InterPro" id="IPR000940">
    <property type="entry name" value="NNMT_TEMT_trans"/>
</dbReference>
<dbReference type="PANTHER" id="PTHR10867">
    <property type="entry name" value="NNMT/PNMT/TEMT FAMILY MEMBER"/>
    <property type="match status" value="1"/>
</dbReference>
<name>C1C4T6_AQUCT</name>
<accession>C1C4T6</accession>
<sequence length="257" mass="29384">MERGSHKFYHVHGFHSRKFLDTYCSDKTEMPHTCIRYPMEKFHNAFCSGDFKGDVLMDFSIGPVIHHLYSAQKYFRNIILLKPTEHCILEVKKWMNSRTGAFDWSHTSTFAAEMAGNSDQCEEKEVGLRAAITHVVKFDPNLENLTDPIVLPQADCLTSCTILEVISKDLDDFVKNCRRLSKLLKPGGSLLYYGVLNGTFYMVGGERFHMVKYNESNLRSILSNEGFVITHLEVSQRKAESDLSDFDSVVLCTAYKQ</sequence>
<dbReference type="GO" id="GO:0005829">
    <property type="term" value="C:cytosol"/>
    <property type="evidence" value="ECO:0007669"/>
    <property type="project" value="TreeGrafter"/>
</dbReference>
<protein>
    <submittedName>
        <fullName evidence="5">Nicotinamide N-methyltransferase</fullName>
    </submittedName>
</protein>
<gene>
    <name evidence="5" type="primary">NNMT</name>
</gene>
<dbReference type="AlphaFoldDB" id="C1C4T6"/>
<evidence type="ECO:0000256" key="1">
    <source>
        <dbReference type="ARBA" id="ARBA00007996"/>
    </source>
</evidence>
<evidence type="ECO:0000256" key="3">
    <source>
        <dbReference type="ARBA" id="ARBA00022679"/>
    </source>
</evidence>